<dbReference type="EMBL" id="SJPW01000002">
    <property type="protein sequence ID" value="TWU58788.1"/>
    <property type="molecule type" value="Genomic_DNA"/>
</dbReference>
<organism evidence="1 2">
    <name type="scientific">Rubripirellula tenax</name>
    <dbReference type="NCBI Taxonomy" id="2528015"/>
    <lineage>
        <taxon>Bacteria</taxon>
        <taxon>Pseudomonadati</taxon>
        <taxon>Planctomycetota</taxon>
        <taxon>Planctomycetia</taxon>
        <taxon>Pirellulales</taxon>
        <taxon>Pirellulaceae</taxon>
        <taxon>Rubripirellula</taxon>
    </lineage>
</organism>
<name>A0A5C6FBL0_9BACT</name>
<dbReference type="AlphaFoldDB" id="A0A5C6FBL0"/>
<dbReference type="OrthoDB" id="215680at2"/>
<reference evidence="1 2" key="1">
    <citation type="submission" date="2019-02" db="EMBL/GenBank/DDBJ databases">
        <title>Deep-cultivation of Planctomycetes and their phenomic and genomic characterization uncovers novel biology.</title>
        <authorList>
            <person name="Wiegand S."/>
            <person name="Jogler M."/>
            <person name="Boedeker C."/>
            <person name="Pinto D."/>
            <person name="Vollmers J."/>
            <person name="Rivas-Marin E."/>
            <person name="Kohn T."/>
            <person name="Peeters S.H."/>
            <person name="Heuer A."/>
            <person name="Rast P."/>
            <person name="Oberbeckmann S."/>
            <person name="Bunk B."/>
            <person name="Jeske O."/>
            <person name="Meyerdierks A."/>
            <person name="Storesund J.E."/>
            <person name="Kallscheuer N."/>
            <person name="Luecker S."/>
            <person name="Lage O.M."/>
            <person name="Pohl T."/>
            <person name="Merkel B.J."/>
            <person name="Hornburger P."/>
            <person name="Mueller R.-W."/>
            <person name="Bruemmer F."/>
            <person name="Labrenz M."/>
            <person name="Spormann A.M."/>
            <person name="Op Den Camp H."/>
            <person name="Overmann J."/>
            <person name="Amann R."/>
            <person name="Jetten M.S.M."/>
            <person name="Mascher T."/>
            <person name="Medema M.H."/>
            <person name="Devos D.P."/>
            <person name="Kaster A.-K."/>
            <person name="Ovreas L."/>
            <person name="Rohde M."/>
            <person name="Galperin M.Y."/>
            <person name="Jogler C."/>
        </authorList>
    </citation>
    <scope>NUCLEOTIDE SEQUENCE [LARGE SCALE GENOMIC DNA]</scope>
    <source>
        <strain evidence="1 2">Poly51</strain>
    </source>
</reference>
<proteinExistence type="predicted"/>
<comment type="caution">
    <text evidence="1">The sequence shown here is derived from an EMBL/GenBank/DDBJ whole genome shotgun (WGS) entry which is preliminary data.</text>
</comment>
<accession>A0A5C6FBL0</accession>
<sequence>MSCVHLKKLYELCEKEDLKIGATDLVRLVCNQCGEQEVCPTLLLDQVDDVDESPRPGSQSSSS</sequence>
<dbReference type="RefSeq" id="WP_146455930.1">
    <property type="nucleotide sequence ID" value="NZ_SJPW01000002.1"/>
</dbReference>
<keyword evidence="2" id="KW-1185">Reference proteome</keyword>
<gene>
    <name evidence="1" type="ORF">Poly51_15680</name>
</gene>
<dbReference type="Proteomes" id="UP000318288">
    <property type="component" value="Unassembled WGS sequence"/>
</dbReference>
<evidence type="ECO:0000313" key="2">
    <source>
        <dbReference type="Proteomes" id="UP000318288"/>
    </source>
</evidence>
<evidence type="ECO:0000313" key="1">
    <source>
        <dbReference type="EMBL" id="TWU58788.1"/>
    </source>
</evidence>
<protein>
    <submittedName>
        <fullName evidence="1">Uncharacterized protein</fullName>
    </submittedName>
</protein>